<evidence type="ECO:0000313" key="2">
    <source>
        <dbReference type="EMBL" id="GLT23995.1"/>
    </source>
</evidence>
<organism evidence="2 3">
    <name type="scientific">Zoogloea oryzae</name>
    <dbReference type="NCBI Taxonomy" id="310767"/>
    <lineage>
        <taxon>Bacteria</taxon>
        <taxon>Pseudomonadati</taxon>
        <taxon>Pseudomonadota</taxon>
        <taxon>Betaproteobacteria</taxon>
        <taxon>Rhodocyclales</taxon>
        <taxon>Zoogloeaceae</taxon>
        <taxon>Zoogloea</taxon>
    </lineage>
</organism>
<sequence>MTIESRLDPAPAGEQPSLQVEAAHRWRPGVAGMKILVAKNRRPMQRTGRDAQLRRPTGTMWPMPAMVSTRPT</sequence>
<comment type="caution">
    <text evidence="2">The sequence shown here is derived from an EMBL/GenBank/DDBJ whole genome shotgun (WGS) entry which is preliminary data.</text>
</comment>
<reference evidence="3" key="1">
    <citation type="journal article" date="2019" name="Int. J. Syst. Evol. Microbiol.">
        <title>The Global Catalogue of Microorganisms (GCM) 10K type strain sequencing project: providing services to taxonomists for standard genome sequencing and annotation.</title>
        <authorList>
            <consortium name="The Broad Institute Genomics Platform"/>
            <consortium name="The Broad Institute Genome Sequencing Center for Infectious Disease"/>
            <person name="Wu L."/>
            <person name="Ma J."/>
        </authorList>
    </citation>
    <scope>NUCLEOTIDE SEQUENCE [LARGE SCALE GENOMIC DNA]</scope>
    <source>
        <strain evidence="3">NBRC 102407</strain>
    </source>
</reference>
<gene>
    <name evidence="2" type="ORF">GCM10007933_34660</name>
</gene>
<accession>A0ABQ6FEG5</accession>
<keyword evidence="3" id="KW-1185">Reference proteome</keyword>
<dbReference type="Proteomes" id="UP001157167">
    <property type="component" value="Unassembled WGS sequence"/>
</dbReference>
<protein>
    <submittedName>
        <fullName evidence="2">Uncharacterized protein</fullName>
    </submittedName>
</protein>
<dbReference type="EMBL" id="BSPX01000068">
    <property type="protein sequence ID" value="GLT23995.1"/>
    <property type="molecule type" value="Genomic_DNA"/>
</dbReference>
<proteinExistence type="predicted"/>
<feature type="region of interest" description="Disordered" evidence="1">
    <location>
        <begin position="1"/>
        <end position="24"/>
    </location>
</feature>
<evidence type="ECO:0000256" key="1">
    <source>
        <dbReference type="SAM" id="MobiDB-lite"/>
    </source>
</evidence>
<name>A0ABQ6FEG5_9RHOO</name>
<evidence type="ECO:0000313" key="3">
    <source>
        <dbReference type="Proteomes" id="UP001157167"/>
    </source>
</evidence>
<feature type="region of interest" description="Disordered" evidence="1">
    <location>
        <begin position="41"/>
        <end position="72"/>
    </location>
</feature>